<evidence type="ECO:0000256" key="6">
    <source>
        <dbReference type="SAM" id="MobiDB-lite"/>
    </source>
</evidence>
<dbReference type="FunFam" id="3.30.160.60:FF:000072">
    <property type="entry name" value="zinc finger protein 143 isoform X1"/>
    <property type="match status" value="1"/>
</dbReference>
<keyword evidence="9" id="KW-1185">Reference proteome</keyword>
<dbReference type="SMART" id="SM00355">
    <property type="entry name" value="ZnF_C2H2"/>
    <property type="match status" value="2"/>
</dbReference>
<keyword evidence="1" id="KW-0479">Metal-binding</keyword>
<organism evidence="8 9">
    <name type="scientific">Pichia californica</name>
    <dbReference type="NCBI Taxonomy" id="460514"/>
    <lineage>
        <taxon>Eukaryota</taxon>
        <taxon>Fungi</taxon>
        <taxon>Dikarya</taxon>
        <taxon>Ascomycota</taxon>
        <taxon>Saccharomycotina</taxon>
        <taxon>Pichiomycetes</taxon>
        <taxon>Pichiales</taxon>
        <taxon>Pichiaceae</taxon>
        <taxon>Pichia</taxon>
    </lineage>
</organism>
<comment type="caution">
    <text evidence="8">The sequence shown here is derived from an EMBL/GenBank/DDBJ whole genome shotgun (WGS) entry which is preliminary data.</text>
</comment>
<dbReference type="AlphaFoldDB" id="A0A9P6WGW3"/>
<reference evidence="8" key="1">
    <citation type="submission" date="2020-11" db="EMBL/GenBank/DDBJ databases">
        <title>Kefir isolates.</title>
        <authorList>
            <person name="Marcisauskas S."/>
            <person name="Kim Y."/>
            <person name="Blasche S."/>
        </authorList>
    </citation>
    <scope>NUCLEOTIDE SEQUENCE</scope>
    <source>
        <strain evidence="8">Olga-1</strain>
    </source>
</reference>
<dbReference type="InterPro" id="IPR036236">
    <property type="entry name" value="Znf_C2H2_sf"/>
</dbReference>
<dbReference type="PANTHER" id="PTHR23235">
    <property type="entry name" value="KRUEPPEL-LIKE TRANSCRIPTION FACTOR"/>
    <property type="match status" value="1"/>
</dbReference>
<evidence type="ECO:0000256" key="1">
    <source>
        <dbReference type="ARBA" id="ARBA00022723"/>
    </source>
</evidence>
<feature type="region of interest" description="Disordered" evidence="6">
    <location>
        <begin position="146"/>
        <end position="196"/>
    </location>
</feature>
<evidence type="ECO:0000256" key="3">
    <source>
        <dbReference type="ARBA" id="ARBA00022771"/>
    </source>
</evidence>
<name>A0A9P6WGW3_9ASCO</name>
<feature type="domain" description="C2H2-type" evidence="7">
    <location>
        <begin position="498"/>
        <end position="528"/>
    </location>
</feature>
<feature type="compositionally biased region" description="Low complexity" evidence="6">
    <location>
        <begin position="146"/>
        <end position="161"/>
    </location>
</feature>
<evidence type="ECO:0000256" key="4">
    <source>
        <dbReference type="ARBA" id="ARBA00022833"/>
    </source>
</evidence>
<evidence type="ECO:0000313" key="8">
    <source>
        <dbReference type="EMBL" id="KAG0686901.1"/>
    </source>
</evidence>
<dbReference type="Proteomes" id="UP000697127">
    <property type="component" value="Unassembled WGS sequence"/>
</dbReference>
<keyword evidence="4" id="KW-0862">Zinc</keyword>
<accession>A0A9P6WGW3</accession>
<evidence type="ECO:0000256" key="2">
    <source>
        <dbReference type="ARBA" id="ARBA00022737"/>
    </source>
</evidence>
<feature type="compositionally biased region" description="Low complexity" evidence="6">
    <location>
        <begin position="168"/>
        <end position="177"/>
    </location>
</feature>
<dbReference type="Pfam" id="PF00096">
    <property type="entry name" value="zf-C2H2"/>
    <property type="match status" value="2"/>
</dbReference>
<proteinExistence type="predicted"/>
<keyword evidence="2" id="KW-0677">Repeat</keyword>
<sequence length="638" mass="71193">MTSSKNTNKIWNADNCIICDIPLNPITGASNCNCFNITNVNPNNLNIPNNDNNYNNNYNNYSNKNNLSENINSIPTFYETPIPPAFLNLSSNNITPDSDYHMDFNSLLTNENNSPHDETYNSNNNIDDINDTEALIRAISNLSDSSLNDGINNNSNNNNNKNIDDDNNNINNDDFINPYSSSQLTPPLPQAFNENLNSNLNLNSNSNSNSHSQLLTPIINISTLSFSDKFNDHVDNNIDYNINTNIINSNTLNANIHNEILKKSNSNKSIISNNNSFSSNNNSNDDLSLSINPSNLSIIPSSPGLLTTPKINNYGKIRHSRTFSGSSYSSDISSNVLDNFNGLKIDNKEKSSITKPNKNFSNNLLLSPVDSVFAKLSREPSHEILNLDSINKSSDKLTIKTNSNSYSGSRSSSISRSRSISRTGSRSSSISRTGSRSNFDDDNNLNIDTDADTEDNGGNSRKSSIKKKGIICETCGKYFANNGKLKSHSLTHTDIKPFKCDEENCFKAFARRSDLTRHKRTIHSSIDEKESRRQKCGGWCKGIILKRSYSNLEKQRSDNEITEDNEWYEPSIVEGEGIKWGCGDNFLRMDGLLKHWRESKLGKECLDTLISMFGDISVSLDDETKLNIAKDHVLSLKR</sequence>
<dbReference type="GO" id="GO:0000978">
    <property type="term" value="F:RNA polymerase II cis-regulatory region sequence-specific DNA binding"/>
    <property type="evidence" value="ECO:0007669"/>
    <property type="project" value="UniProtKB-ARBA"/>
</dbReference>
<evidence type="ECO:0000259" key="7">
    <source>
        <dbReference type="PROSITE" id="PS50157"/>
    </source>
</evidence>
<dbReference type="InterPro" id="IPR013087">
    <property type="entry name" value="Znf_C2H2_type"/>
</dbReference>
<feature type="compositionally biased region" description="Low complexity" evidence="6">
    <location>
        <begin position="401"/>
        <end position="437"/>
    </location>
</feature>
<protein>
    <recommendedName>
        <fullName evidence="7">C2H2-type domain-containing protein</fullName>
    </recommendedName>
</protein>
<evidence type="ECO:0000313" key="9">
    <source>
        <dbReference type="Proteomes" id="UP000697127"/>
    </source>
</evidence>
<dbReference type="GO" id="GO:0000981">
    <property type="term" value="F:DNA-binding transcription factor activity, RNA polymerase II-specific"/>
    <property type="evidence" value="ECO:0007669"/>
    <property type="project" value="UniProtKB-ARBA"/>
</dbReference>
<feature type="region of interest" description="Disordered" evidence="6">
    <location>
        <begin position="398"/>
        <end position="463"/>
    </location>
</feature>
<dbReference type="PROSITE" id="PS00028">
    <property type="entry name" value="ZINC_FINGER_C2H2_1"/>
    <property type="match status" value="2"/>
</dbReference>
<evidence type="ECO:0000256" key="5">
    <source>
        <dbReference type="PROSITE-ProRule" id="PRU00042"/>
    </source>
</evidence>
<gene>
    <name evidence="8" type="ORF">C6P40_003194</name>
</gene>
<dbReference type="SUPFAM" id="SSF57667">
    <property type="entry name" value="beta-beta-alpha zinc fingers"/>
    <property type="match status" value="1"/>
</dbReference>
<keyword evidence="3 5" id="KW-0863">Zinc-finger</keyword>
<dbReference type="EMBL" id="PUHW01000353">
    <property type="protein sequence ID" value="KAG0686901.1"/>
    <property type="molecule type" value="Genomic_DNA"/>
</dbReference>
<feature type="domain" description="C2H2-type" evidence="7">
    <location>
        <begin position="470"/>
        <end position="497"/>
    </location>
</feature>
<dbReference type="GO" id="GO:0008270">
    <property type="term" value="F:zinc ion binding"/>
    <property type="evidence" value="ECO:0007669"/>
    <property type="project" value="UniProtKB-KW"/>
</dbReference>
<dbReference type="PROSITE" id="PS50157">
    <property type="entry name" value="ZINC_FINGER_C2H2_2"/>
    <property type="match status" value="2"/>
</dbReference>
<dbReference type="Gene3D" id="3.30.160.60">
    <property type="entry name" value="Classic Zinc Finger"/>
    <property type="match status" value="2"/>
</dbReference>